<feature type="region of interest" description="Disordered" evidence="1">
    <location>
        <begin position="49"/>
        <end position="87"/>
    </location>
</feature>
<sequence length="308" mass="32223">MLLLASQDLPALRAPPLSVGTWAGTIPCPTLRPLVPLPHPSPPCTLHLRPDGSGRAGAEQGHDGERMGNEGENGQPMMGNDDDGATTTTTTMIHAILSLAVRSRPSPFAVRRSPFRPCPSPSHLRPRPPVTIRLSPLSPLSPSPSPSPSALSPFRPPRPSRPCPPPHFATSPSCLSCPLASLALLPLLPSCLSRPLALSPSRCRRFASLALSRSHPLAVAVLPSRPSPSRSPPGLRHHPIISAIALCLANKPNKGWRAEQTAEGARGNPATGRGGGKRANTPPTSCGGVKGPQRRAEDGGCPNGQRRG</sequence>
<evidence type="ECO:0000256" key="1">
    <source>
        <dbReference type="SAM" id="MobiDB-lite"/>
    </source>
</evidence>
<feature type="compositionally biased region" description="Basic and acidic residues" evidence="1">
    <location>
        <begin position="60"/>
        <end position="69"/>
    </location>
</feature>
<keyword evidence="3" id="KW-1185">Reference proteome</keyword>
<comment type="caution">
    <text evidence="2">The sequence shown here is derived from an EMBL/GenBank/DDBJ whole genome shotgun (WGS) entry which is preliminary data.</text>
</comment>
<dbReference type="AlphaFoldDB" id="A0A8S0W0K1"/>
<accession>A0A8S0W0K1</accession>
<name>A0A8S0W0K1_CYCAE</name>
<evidence type="ECO:0000313" key="3">
    <source>
        <dbReference type="Proteomes" id="UP000467700"/>
    </source>
</evidence>
<dbReference type="EMBL" id="CACVBS010000090">
    <property type="protein sequence ID" value="CAA7270384.1"/>
    <property type="molecule type" value="Genomic_DNA"/>
</dbReference>
<gene>
    <name evidence="2" type="ORF">AAE3_LOCUS12715</name>
</gene>
<evidence type="ECO:0000313" key="2">
    <source>
        <dbReference type="EMBL" id="CAA7270384.1"/>
    </source>
</evidence>
<organism evidence="2 3">
    <name type="scientific">Cyclocybe aegerita</name>
    <name type="common">Black poplar mushroom</name>
    <name type="synonym">Agrocybe aegerita</name>
    <dbReference type="NCBI Taxonomy" id="1973307"/>
    <lineage>
        <taxon>Eukaryota</taxon>
        <taxon>Fungi</taxon>
        <taxon>Dikarya</taxon>
        <taxon>Basidiomycota</taxon>
        <taxon>Agaricomycotina</taxon>
        <taxon>Agaricomycetes</taxon>
        <taxon>Agaricomycetidae</taxon>
        <taxon>Agaricales</taxon>
        <taxon>Agaricineae</taxon>
        <taxon>Bolbitiaceae</taxon>
        <taxon>Cyclocybe</taxon>
    </lineage>
</organism>
<feature type="region of interest" description="Disordered" evidence="1">
    <location>
        <begin position="112"/>
        <end position="164"/>
    </location>
</feature>
<dbReference type="Proteomes" id="UP000467700">
    <property type="component" value="Unassembled WGS sequence"/>
</dbReference>
<reference evidence="2 3" key="1">
    <citation type="submission" date="2020-01" db="EMBL/GenBank/DDBJ databases">
        <authorList>
            <person name="Gupta K D."/>
        </authorList>
    </citation>
    <scope>NUCLEOTIDE SEQUENCE [LARGE SCALE GENOMIC DNA]</scope>
</reference>
<feature type="compositionally biased region" description="Pro residues" evidence="1">
    <location>
        <begin position="154"/>
        <end position="164"/>
    </location>
</feature>
<feature type="region of interest" description="Disordered" evidence="1">
    <location>
        <begin position="255"/>
        <end position="308"/>
    </location>
</feature>
<protein>
    <submittedName>
        <fullName evidence="2">Uncharacterized protein</fullName>
    </submittedName>
</protein>
<proteinExistence type="predicted"/>